<proteinExistence type="predicted"/>
<reference evidence="2" key="1">
    <citation type="submission" date="2013-02" db="EMBL/GenBank/DDBJ databases">
        <authorList>
            <person name="Hughes D."/>
        </authorList>
    </citation>
    <scope>NUCLEOTIDE SEQUENCE</scope>
    <source>
        <strain>Durham</strain>
        <strain evidence="2">NC isolate 2 -- Noor lab</strain>
    </source>
</reference>
<name>T1H0H4_MEGSC</name>
<protein>
    <submittedName>
        <fullName evidence="1">Uncharacterized protein</fullName>
    </submittedName>
</protein>
<dbReference type="EMBL" id="CAQQ02383478">
    <property type="status" value="NOT_ANNOTATED_CDS"/>
    <property type="molecule type" value="Genomic_DNA"/>
</dbReference>
<organism evidence="1 2">
    <name type="scientific">Megaselia scalaris</name>
    <name type="common">Humpbacked fly</name>
    <name type="synonym">Phora scalaris</name>
    <dbReference type="NCBI Taxonomy" id="36166"/>
    <lineage>
        <taxon>Eukaryota</taxon>
        <taxon>Metazoa</taxon>
        <taxon>Ecdysozoa</taxon>
        <taxon>Arthropoda</taxon>
        <taxon>Hexapoda</taxon>
        <taxon>Insecta</taxon>
        <taxon>Pterygota</taxon>
        <taxon>Neoptera</taxon>
        <taxon>Endopterygota</taxon>
        <taxon>Diptera</taxon>
        <taxon>Brachycera</taxon>
        <taxon>Muscomorpha</taxon>
        <taxon>Platypezoidea</taxon>
        <taxon>Phoridae</taxon>
        <taxon>Megaseliini</taxon>
        <taxon>Megaselia</taxon>
    </lineage>
</organism>
<evidence type="ECO:0000313" key="1">
    <source>
        <dbReference type="EnsemblMetazoa" id="MESCA009652-PA"/>
    </source>
</evidence>
<dbReference type="EnsemblMetazoa" id="MESCA009652-RA">
    <property type="protein sequence ID" value="MESCA009652-PA"/>
    <property type="gene ID" value="MESCA009652"/>
</dbReference>
<sequence length="79" mass="9328">INLYSYTSHEWEIKNQQGWAKRIIYLITYWKNCKISQEIHRLKVYEGSIVANWTSSPNGGAGAVKCQHVFHYHLQKPKH</sequence>
<evidence type="ECO:0000313" key="2">
    <source>
        <dbReference type="Proteomes" id="UP000015102"/>
    </source>
</evidence>
<dbReference type="EMBL" id="CAQQ02383477">
    <property type="status" value="NOT_ANNOTATED_CDS"/>
    <property type="molecule type" value="Genomic_DNA"/>
</dbReference>
<dbReference type="Proteomes" id="UP000015102">
    <property type="component" value="Unassembled WGS sequence"/>
</dbReference>
<accession>T1H0H4</accession>
<dbReference type="HOGENOM" id="CLU_2612865_0_0_1"/>
<reference evidence="1" key="2">
    <citation type="submission" date="2015-06" db="UniProtKB">
        <authorList>
            <consortium name="EnsemblMetazoa"/>
        </authorList>
    </citation>
    <scope>IDENTIFICATION</scope>
</reference>
<dbReference type="AlphaFoldDB" id="T1H0H4"/>
<keyword evidence="2" id="KW-1185">Reference proteome</keyword>